<dbReference type="Proteomes" id="UP001291653">
    <property type="component" value="Unassembled WGS sequence"/>
</dbReference>
<evidence type="ECO:0000313" key="2">
    <source>
        <dbReference type="Proteomes" id="UP001291653"/>
    </source>
</evidence>
<sequence length="51" mass="5832">MSGCAAQPQLTAVRFLFDRQAEHHLAAAVTPMGRAWRRRRIARSSYTRAFN</sequence>
<accession>A0ABQ5P6R3</accession>
<reference evidence="1 2" key="1">
    <citation type="submission" date="2022-10" db="EMBL/GenBank/DDBJ databases">
        <title>Draft genome sequence of Streptomyces sp. YSPA8.</title>
        <authorList>
            <person name="Moriuchi R."/>
            <person name="Dohra H."/>
            <person name="Yamamura H."/>
            <person name="Kodani S."/>
        </authorList>
    </citation>
    <scope>NUCLEOTIDE SEQUENCE [LARGE SCALE GENOMIC DNA]</scope>
    <source>
        <strain evidence="1 2">YSPA8</strain>
    </source>
</reference>
<gene>
    <name evidence="1" type="ORF">SYYSPA8_28280</name>
</gene>
<protein>
    <submittedName>
        <fullName evidence="1">Uncharacterized protein</fullName>
    </submittedName>
</protein>
<dbReference type="EMBL" id="BSBI01000013">
    <property type="protein sequence ID" value="GLF98275.1"/>
    <property type="molecule type" value="Genomic_DNA"/>
</dbReference>
<organism evidence="1 2">
    <name type="scientific">Streptomyces yaizuensis</name>
    <dbReference type="NCBI Taxonomy" id="2989713"/>
    <lineage>
        <taxon>Bacteria</taxon>
        <taxon>Bacillati</taxon>
        <taxon>Actinomycetota</taxon>
        <taxon>Actinomycetes</taxon>
        <taxon>Kitasatosporales</taxon>
        <taxon>Streptomycetaceae</taxon>
        <taxon>Streptomyces</taxon>
    </lineage>
</organism>
<name>A0ABQ5P6R3_9ACTN</name>
<keyword evidence="2" id="KW-1185">Reference proteome</keyword>
<comment type="caution">
    <text evidence="1">The sequence shown here is derived from an EMBL/GenBank/DDBJ whole genome shotgun (WGS) entry which is preliminary data.</text>
</comment>
<proteinExistence type="predicted"/>
<evidence type="ECO:0000313" key="1">
    <source>
        <dbReference type="EMBL" id="GLF98275.1"/>
    </source>
</evidence>
<dbReference type="RefSeq" id="WP_323450256.1">
    <property type="nucleotide sequence ID" value="NZ_BSBI01000013.1"/>
</dbReference>